<comment type="caution">
    <text evidence="1">The sequence shown here is derived from an EMBL/GenBank/DDBJ whole genome shotgun (WGS) entry which is preliminary data.</text>
</comment>
<reference evidence="1 2" key="1">
    <citation type="journal article" date="2012" name="J. Bacteriol.">
        <title>Draft genome sequence of Methanobacterium formicicum DSM 3637, an archaebacterium isolated from the methane producer amoeba Pelomyxa palustris.</title>
        <authorList>
            <person name="Gutierrez G."/>
        </authorList>
    </citation>
    <scope>NUCLEOTIDE SEQUENCE [LARGE SCALE GENOMIC DNA]</scope>
    <source>
        <strain evidence="2">DSM 3637 / PP1</strain>
    </source>
</reference>
<name>K2R9Q8_METFP</name>
<organism evidence="1 2">
    <name type="scientific">Methanobacterium formicicum (strain DSM 3637 / PP1)</name>
    <dbReference type="NCBI Taxonomy" id="1204725"/>
    <lineage>
        <taxon>Archaea</taxon>
        <taxon>Methanobacteriati</taxon>
        <taxon>Methanobacteriota</taxon>
        <taxon>Methanomada group</taxon>
        <taxon>Methanobacteria</taxon>
        <taxon>Methanobacteriales</taxon>
        <taxon>Methanobacteriaceae</taxon>
        <taxon>Methanobacterium</taxon>
    </lineage>
</organism>
<proteinExistence type="predicted"/>
<dbReference type="EMBL" id="AMPO01000010">
    <property type="protein sequence ID" value="EKF85074.1"/>
    <property type="molecule type" value="Genomic_DNA"/>
</dbReference>
<protein>
    <submittedName>
        <fullName evidence="1">Uncharacterized protein</fullName>
    </submittedName>
</protein>
<dbReference type="PATRIC" id="fig|1204725.3.peg.2145"/>
<dbReference type="Proteomes" id="UP000007360">
    <property type="component" value="Unassembled WGS sequence"/>
</dbReference>
<gene>
    <name evidence="1" type="ORF">A994_10664</name>
</gene>
<evidence type="ECO:0000313" key="2">
    <source>
        <dbReference type="Proteomes" id="UP000007360"/>
    </source>
</evidence>
<sequence>MEYHSKKDMRDKMVKLKGFDDIELEKEKIMNIGSIARINQVIDILGELEPTDEITECIEILEEVKKIEGW</sequence>
<accession>K2R9Q8</accession>
<keyword evidence="2" id="KW-1185">Reference proteome</keyword>
<evidence type="ECO:0000313" key="1">
    <source>
        <dbReference type="EMBL" id="EKF85074.1"/>
    </source>
</evidence>
<dbReference type="OrthoDB" id="69251at2157"/>
<dbReference type="RefSeq" id="WP_004031591.1">
    <property type="nucleotide sequence ID" value="NZ_AMPO01000010.1"/>
</dbReference>
<dbReference type="AlphaFoldDB" id="K2R9Q8"/>